<gene>
    <name evidence="8" type="ORF">J2S44_007322</name>
</gene>
<evidence type="ECO:0008006" key="10">
    <source>
        <dbReference type="Google" id="ProtNLM"/>
    </source>
</evidence>
<dbReference type="Gene3D" id="3.30.420.40">
    <property type="match status" value="2"/>
</dbReference>
<organism evidence="8 9">
    <name type="scientific">Catenuloplanes niger</name>
    <dbReference type="NCBI Taxonomy" id="587534"/>
    <lineage>
        <taxon>Bacteria</taxon>
        <taxon>Bacillati</taxon>
        <taxon>Actinomycetota</taxon>
        <taxon>Actinomycetes</taxon>
        <taxon>Micromonosporales</taxon>
        <taxon>Micromonosporaceae</taxon>
        <taxon>Catenuloplanes</taxon>
    </lineage>
</organism>
<keyword evidence="4" id="KW-0346">Stress response</keyword>
<dbReference type="EMBL" id="JAVDYC010000001">
    <property type="protein sequence ID" value="MDR7327072.1"/>
    <property type="molecule type" value="Genomic_DNA"/>
</dbReference>
<keyword evidence="9" id="KW-1185">Reference proteome</keyword>
<comment type="similarity">
    <text evidence="1 6">Belongs to the heat shock protein 70 family.</text>
</comment>
<proteinExistence type="inferred from homology"/>
<reference evidence="8 9" key="1">
    <citation type="submission" date="2023-07" db="EMBL/GenBank/DDBJ databases">
        <title>Sequencing the genomes of 1000 actinobacteria strains.</title>
        <authorList>
            <person name="Klenk H.-P."/>
        </authorList>
    </citation>
    <scope>NUCLEOTIDE SEQUENCE [LARGE SCALE GENOMIC DNA]</scope>
    <source>
        <strain evidence="8 9">DSM 44711</strain>
    </source>
</reference>
<evidence type="ECO:0000313" key="8">
    <source>
        <dbReference type="EMBL" id="MDR7327072.1"/>
    </source>
</evidence>
<sequence length="689" mass="69090">MRLGIDFGTSTTVAVTGDGRAVLFDGVPLLPSGICAAGDRLITGGEALGRASITPDAYEPHPKRRVDEGAVLLGDFTFPVATLFAAVLGRAAEEATVATGEPVTALVLTHPASWGADRQRILADAAREAGLPVPELLPEPVAAVRGLPGPGVPDGGSVLVYDFGGGTFDATVLVRTGAGLTVVATESLPDAGGLAVDEALLSWLTTSGHAPAETWQRLLEPRTSTDRRAARRLRDDIRTAKETLSGTPSATLRVPLVDRDVVVTRQQLETLAAPIVDRTVASCGSVLRAAGTGAPAAVVMTGGSSRMPLAGTRLHQALGVPPVRPADPDLAAATGAVLGPGGVPVSVASASGSAPGPAPMPGTPVPAAPVSGMPVPATPVSGMPVSGTPVPATPLSGMPVSGTPISATPVSGTPVSGTAAFPPAERDSVAAIRRWAIVAGAAAAVAAIAAAAALLLPGGDDTPDDRVALPSAVSAAPGQGSVTTGQPRTSASPSPTPAAPTGAVTSAPAAAATTGPAAPPPARSATFAVPETLCPAVRYGAVTALVGEQVSAPVRSSFDPTIPELRTCQVDFVSGGFQALAISLGSEAEAREYMTGVREFEAGGGGIEGARPELTERDAAALGVGQESFSFAAEAPHGTRTGLVLRNGNLVMEFEIYGYDPLVKDRSKRDTVTNAMARAVRETLPQLRS</sequence>
<dbReference type="InterPro" id="IPR043129">
    <property type="entry name" value="ATPase_NBD"/>
</dbReference>
<evidence type="ECO:0000256" key="1">
    <source>
        <dbReference type="ARBA" id="ARBA00007381"/>
    </source>
</evidence>
<dbReference type="GO" id="GO:0140662">
    <property type="term" value="F:ATP-dependent protein folding chaperone"/>
    <property type="evidence" value="ECO:0007669"/>
    <property type="project" value="InterPro"/>
</dbReference>
<evidence type="ECO:0000256" key="5">
    <source>
        <dbReference type="ARBA" id="ARBA00023186"/>
    </source>
</evidence>
<protein>
    <recommendedName>
        <fullName evidence="10">Molecular chaperone</fullName>
    </recommendedName>
</protein>
<evidence type="ECO:0000256" key="3">
    <source>
        <dbReference type="ARBA" id="ARBA00022840"/>
    </source>
</evidence>
<dbReference type="GO" id="GO:0005524">
    <property type="term" value="F:ATP binding"/>
    <property type="evidence" value="ECO:0007669"/>
    <property type="project" value="UniProtKB-KW"/>
</dbReference>
<evidence type="ECO:0000256" key="6">
    <source>
        <dbReference type="RuleBase" id="RU003322"/>
    </source>
</evidence>
<evidence type="ECO:0000313" key="9">
    <source>
        <dbReference type="Proteomes" id="UP001183629"/>
    </source>
</evidence>
<evidence type="ECO:0000256" key="4">
    <source>
        <dbReference type="ARBA" id="ARBA00023016"/>
    </source>
</evidence>
<name>A0AAE4CX37_9ACTN</name>
<dbReference type="PANTHER" id="PTHR19375">
    <property type="entry name" value="HEAT SHOCK PROTEIN 70KDA"/>
    <property type="match status" value="1"/>
</dbReference>
<dbReference type="AlphaFoldDB" id="A0AAE4CX37"/>
<accession>A0AAE4CX37</accession>
<keyword evidence="2 6" id="KW-0547">Nucleotide-binding</keyword>
<feature type="compositionally biased region" description="Low complexity" evidence="7">
    <location>
        <begin position="487"/>
        <end position="516"/>
    </location>
</feature>
<dbReference type="SUPFAM" id="SSF53067">
    <property type="entry name" value="Actin-like ATPase domain"/>
    <property type="match status" value="2"/>
</dbReference>
<keyword evidence="3 6" id="KW-0067">ATP-binding</keyword>
<dbReference type="Pfam" id="PF00012">
    <property type="entry name" value="HSP70"/>
    <property type="match status" value="1"/>
</dbReference>
<keyword evidence="5" id="KW-0143">Chaperone</keyword>
<comment type="caution">
    <text evidence="8">The sequence shown here is derived from an EMBL/GenBank/DDBJ whole genome shotgun (WGS) entry which is preliminary data.</text>
</comment>
<dbReference type="InterPro" id="IPR013126">
    <property type="entry name" value="Hsp_70_fam"/>
</dbReference>
<dbReference type="Gene3D" id="3.90.640.10">
    <property type="entry name" value="Actin, Chain A, domain 4"/>
    <property type="match status" value="1"/>
</dbReference>
<evidence type="ECO:0000256" key="2">
    <source>
        <dbReference type="ARBA" id="ARBA00022741"/>
    </source>
</evidence>
<dbReference type="PRINTS" id="PR00301">
    <property type="entry name" value="HEATSHOCK70"/>
</dbReference>
<dbReference type="Proteomes" id="UP001183629">
    <property type="component" value="Unassembled WGS sequence"/>
</dbReference>
<evidence type="ECO:0000256" key="7">
    <source>
        <dbReference type="SAM" id="MobiDB-lite"/>
    </source>
</evidence>
<feature type="region of interest" description="Disordered" evidence="7">
    <location>
        <begin position="465"/>
        <end position="523"/>
    </location>
</feature>
<dbReference type="InterPro" id="IPR018181">
    <property type="entry name" value="Heat_shock_70_CS"/>
</dbReference>
<dbReference type="PROSITE" id="PS00329">
    <property type="entry name" value="HSP70_2"/>
    <property type="match status" value="1"/>
</dbReference>